<name>A0A645GQB7_9ZZZZ</name>
<accession>A0A645GQB7</accession>
<sequence>MGAGQNADFNNIDQSDGQLGVYRPDRGGAQPVSQLWAADAEGDVRQAGYRGPGPAVRRPGPLQHL</sequence>
<dbReference type="EMBL" id="VSSQ01075192">
    <property type="protein sequence ID" value="MPN25863.1"/>
    <property type="molecule type" value="Genomic_DNA"/>
</dbReference>
<protein>
    <submittedName>
        <fullName evidence="2">Uncharacterized protein</fullName>
    </submittedName>
</protein>
<organism evidence="2">
    <name type="scientific">bioreactor metagenome</name>
    <dbReference type="NCBI Taxonomy" id="1076179"/>
    <lineage>
        <taxon>unclassified sequences</taxon>
        <taxon>metagenomes</taxon>
        <taxon>ecological metagenomes</taxon>
    </lineage>
</organism>
<gene>
    <name evidence="2" type="ORF">SDC9_173281</name>
</gene>
<evidence type="ECO:0000313" key="2">
    <source>
        <dbReference type="EMBL" id="MPN25863.1"/>
    </source>
</evidence>
<dbReference type="AlphaFoldDB" id="A0A645GQB7"/>
<reference evidence="2" key="1">
    <citation type="submission" date="2019-08" db="EMBL/GenBank/DDBJ databases">
        <authorList>
            <person name="Kucharzyk K."/>
            <person name="Murdoch R.W."/>
            <person name="Higgins S."/>
            <person name="Loffler F."/>
        </authorList>
    </citation>
    <scope>NUCLEOTIDE SEQUENCE</scope>
</reference>
<proteinExistence type="predicted"/>
<feature type="compositionally biased region" description="Low complexity" evidence="1">
    <location>
        <begin position="48"/>
        <end position="65"/>
    </location>
</feature>
<feature type="region of interest" description="Disordered" evidence="1">
    <location>
        <begin position="1"/>
        <end position="65"/>
    </location>
</feature>
<evidence type="ECO:0000256" key="1">
    <source>
        <dbReference type="SAM" id="MobiDB-lite"/>
    </source>
</evidence>
<comment type="caution">
    <text evidence="2">The sequence shown here is derived from an EMBL/GenBank/DDBJ whole genome shotgun (WGS) entry which is preliminary data.</text>
</comment>
<feature type="compositionally biased region" description="Polar residues" evidence="1">
    <location>
        <begin position="7"/>
        <end position="17"/>
    </location>
</feature>